<name>A0A1G5ZFQ3_9BACT</name>
<dbReference type="STRING" id="279824.SAMN03080617_03718"/>
<gene>
    <name evidence="1" type="ORF">SAMN03080617_03718</name>
</gene>
<organism evidence="1 2">
    <name type="scientific">Algoriphagus alkaliphilus</name>
    <dbReference type="NCBI Taxonomy" id="279824"/>
    <lineage>
        <taxon>Bacteria</taxon>
        <taxon>Pseudomonadati</taxon>
        <taxon>Bacteroidota</taxon>
        <taxon>Cytophagia</taxon>
        <taxon>Cytophagales</taxon>
        <taxon>Cyclobacteriaceae</taxon>
        <taxon>Algoriphagus</taxon>
    </lineage>
</organism>
<dbReference type="OrthoDB" id="978645at2"/>
<evidence type="ECO:0000313" key="1">
    <source>
        <dbReference type="EMBL" id="SDA93386.1"/>
    </source>
</evidence>
<dbReference type="RefSeq" id="WP_092733500.1">
    <property type="nucleotide sequence ID" value="NZ_FMXE01000035.1"/>
</dbReference>
<dbReference type="Proteomes" id="UP000198756">
    <property type="component" value="Unassembled WGS sequence"/>
</dbReference>
<accession>A0A1G5ZFQ3</accession>
<dbReference type="EMBL" id="FMXE01000035">
    <property type="protein sequence ID" value="SDA93386.1"/>
    <property type="molecule type" value="Genomic_DNA"/>
</dbReference>
<sequence length="193" mass="21543">MKYRILFILILLPFLGFAQERGVGIRLGEPFALTYKDFIEDYLSYEIMLGSGGVNGSNYYKRAFENNPPNSNAFYLSHAASRGVNLNFRMALHEDITDTFEITTGYLLGYAGAGVQLRTTRVSYVYQPGPVVAGPVLSEDRSNLDIGPEVFAGAEYYFDDLPISVFAEVGVFLELIDRINFRGQGGIGVRYLF</sequence>
<protein>
    <recommendedName>
        <fullName evidence="3">Outer membrane protein beta-barrel domain-containing protein</fullName>
    </recommendedName>
</protein>
<reference evidence="2" key="1">
    <citation type="submission" date="2016-10" db="EMBL/GenBank/DDBJ databases">
        <authorList>
            <person name="Varghese N."/>
            <person name="Submissions S."/>
        </authorList>
    </citation>
    <scope>NUCLEOTIDE SEQUENCE [LARGE SCALE GENOMIC DNA]</scope>
    <source>
        <strain evidence="2">DSM 22703</strain>
    </source>
</reference>
<evidence type="ECO:0008006" key="3">
    <source>
        <dbReference type="Google" id="ProtNLM"/>
    </source>
</evidence>
<dbReference type="AlphaFoldDB" id="A0A1G5ZFQ3"/>
<keyword evidence="2" id="KW-1185">Reference proteome</keyword>
<evidence type="ECO:0000313" key="2">
    <source>
        <dbReference type="Proteomes" id="UP000198756"/>
    </source>
</evidence>
<proteinExistence type="predicted"/>